<accession>A0A2W2AIB5</accession>
<dbReference type="RefSeq" id="WP_110996869.1">
    <property type="nucleotide sequence ID" value="NZ_QKTW01000001.1"/>
</dbReference>
<dbReference type="AlphaFoldDB" id="A0A2W2AIB5"/>
<dbReference type="PROSITE" id="PS51257">
    <property type="entry name" value="PROKAR_LIPOPROTEIN"/>
    <property type="match status" value="1"/>
</dbReference>
<proteinExistence type="predicted"/>
<name>A0A2W2AIB5_9BACT</name>
<evidence type="ECO:0000313" key="2">
    <source>
        <dbReference type="Proteomes" id="UP000248745"/>
    </source>
</evidence>
<dbReference type="Proteomes" id="UP000248745">
    <property type="component" value="Unassembled WGS sequence"/>
</dbReference>
<organism evidence="1 2">
    <name type="scientific">Taibaiella soli</name>
    <dbReference type="NCBI Taxonomy" id="1649169"/>
    <lineage>
        <taxon>Bacteria</taxon>
        <taxon>Pseudomonadati</taxon>
        <taxon>Bacteroidota</taxon>
        <taxon>Chitinophagia</taxon>
        <taxon>Chitinophagales</taxon>
        <taxon>Chitinophagaceae</taxon>
        <taxon>Taibaiella</taxon>
    </lineage>
</organism>
<evidence type="ECO:0000313" key="1">
    <source>
        <dbReference type="EMBL" id="PZF75021.1"/>
    </source>
</evidence>
<protein>
    <submittedName>
        <fullName evidence="1">Uncharacterized protein</fullName>
    </submittedName>
</protein>
<gene>
    <name evidence="1" type="ORF">DN068_00260</name>
</gene>
<comment type="caution">
    <text evidence="1">The sequence shown here is derived from an EMBL/GenBank/DDBJ whole genome shotgun (WGS) entry which is preliminary data.</text>
</comment>
<keyword evidence="2" id="KW-1185">Reference proteome</keyword>
<sequence length="228" mass="25371">MRISIYLLSFLIFIAACKKEDPGPLHYFVLPADSDCAPVLLDSFPLTQGHVWIYDSGDTMRTLADTIINGSKTTKLCIGQGANLVNYHLKNASDGFWNLAFPLDSATPRNAGLSAYLYDMNSVGNSLNAVPIRLMKFPIVLNDTFSSGENYFGEYYQSQWITFKRITTVAGTFDCAVLKVQSSGAQSWYRYYSTKGLVREISVVTFGSKAKDDPGFYYSTTDLISINF</sequence>
<dbReference type="EMBL" id="QKTW01000001">
    <property type="protein sequence ID" value="PZF75021.1"/>
    <property type="molecule type" value="Genomic_DNA"/>
</dbReference>
<reference evidence="1 2" key="1">
    <citation type="submission" date="2018-06" db="EMBL/GenBank/DDBJ databases">
        <title>Mucibacter soli gen. nov., sp. nov., a new member of the family Chitinophagaceae producing mucin.</title>
        <authorList>
            <person name="Kim M.-K."/>
            <person name="Park S."/>
            <person name="Kim T.-S."/>
            <person name="Joung Y."/>
            <person name="Han J.-H."/>
            <person name="Kim S.B."/>
        </authorList>
    </citation>
    <scope>NUCLEOTIDE SEQUENCE [LARGE SCALE GENOMIC DNA]</scope>
    <source>
        <strain evidence="1 2">R1-15</strain>
    </source>
</reference>